<dbReference type="Gene3D" id="4.10.320.10">
    <property type="entry name" value="E3-binding domain"/>
    <property type="match status" value="1"/>
</dbReference>
<dbReference type="Gene3D" id="3.30.559.10">
    <property type="entry name" value="Chloramphenicol acetyltransferase-like domain"/>
    <property type="match status" value="1"/>
</dbReference>
<accession>A0A178K8W5</accession>
<dbReference type="Pfam" id="PF02817">
    <property type="entry name" value="E3_binding"/>
    <property type="match status" value="1"/>
</dbReference>
<feature type="domain" description="Peripheral subunit-binding (PSBD)" evidence="9">
    <location>
        <begin position="162"/>
        <end position="199"/>
    </location>
</feature>
<feature type="domain" description="Lipoyl-binding" evidence="8">
    <location>
        <begin position="1"/>
        <end position="76"/>
    </location>
</feature>
<keyword evidence="4 7" id="KW-0808">Transferase</keyword>
<dbReference type="Pfam" id="PF00198">
    <property type="entry name" value="2-oxoacid_dh"/>
    <property type="match status" value="1"/>
</dbReference>
<name>A0A178K8W5_9GAMM</name>
<evidence type="ECO:0000256" key="7">
    <source>
        <dbReference type="RuleBase" id="RU003423"/>
    </source>
</evidence>
<dbReference type="SUPFAM" id="SSF47005">
    <property type="entry name" value="Peripheral subunit-binding domain of 2-oxo acid dehydrogenase complex"/>
    <property type="match status" value="1"/>
</dbReference>
<dbReference type="SUPFAM" id="SSF51230">
    <property type="entry name" value="Single hybrid motif"/>
    <property type="match status" value="1"/>
</dbReference>
<evidence type="ECO:0000256" key="6">
    <source>
        <dbReference type="ARBA" id="ARBA00023315"/>
    </source>
</evidence>
<evidence type="ECO:0000313" key="11">
    <source>
        <dbReference type="Proteomes" id="UP000078503"/>
    </source>
</evidence>
<dbReference type="CDD" id="cd06849">
    <property type="entry name" value="lipoyl_domain"/>
    <property type="match status" value="1"/>
</dbReference>
<dbReference type="GO" id="GO:0005737">
    <property type="term" value="C:cytoplasm"/>
    <property type="evidence" value="ECO:0007669"/>
    <property type="project" value="TreeGrafter"/>
</dbReference>
<dbReference type="Pfam" id="PF00364">
    <property type="entry name" value="Biotin_lipoyl"/>
    <property type="match status" value="1"/>
</dbReference>
<gene>
    <name evidence="10" type="ORF">A3K86_15840</name>
</gene>
<dbReference type="InterPro" id="IPR023213">
    <property type="entry name" value="CAT-like_dom_sf"/>
</dbReference>
<dbReference type="InterPro" id="IPR000089">
    <property type="entry name" value="Biotin_lipoyl"/>
</dbReference>
<evidence type="ECO:0000259" key="9">
    <source>
        <dbReference type="PROSITE" id="PS51826"/>
    </source>
</evidence>
<evidence type="ECO:0000256" key="5">
    <source>
        <dbReference type="ARBA" id="ARBA00022823"/>
    </source>
</evidence>
<dbReference type="Gene3D" id="2.40.50.100">
    <property type="match status" value="1"/>
</dbReference>
<dbReference type="GO" id="GO:0031405">
    <property type="term" value="F:lipoic acid binding"/>
    <property type="evidence" value="ECO:0007669"/>
    <property type="project" value="TreeGrafter"/>
</dbReference>
<dbReference type="RefSeq" id="WP_068333232.1">
    <property type="nucleotide sequence ID" value="NZ_LVHF01000029.1"/>
</dbReference>
<keyword evidence="11" id="KW-1185">Reference proteome</keyword>
<dbReference type="InterPro" id="IPR036625">
    <property type="entry name" value="E3-bd_dom_sf"/>
</dbReference>
<dbReference type="EMBL" id="LVHF01000029">
    <property type="protein sequence ID" value="OAN13132.1"/>
    <property type="molecule type" value="Genomic_DNA"/>
</dbReference>
<keyword evidence="6 7" id="KW-0012">Acyltransferase</keyword>
<dbReference type="PROSITE" id="PS51826">
    <property type="entry name" value="PSBD"/>
    <property type="match status" value="1"/>
</dbReference>
<comment type="caution">
    <text evidence="10">The sequence shown here is derived from an EMBL/GenBank/DDBJ whole genome shotgun (WGS) entry which is preliminary data.</text>
</comment>
<dbReference type="AlphaFoldDB" id="A0A178K8W5"/>
<dbReference type="OrthoDB" id="9805770at2"/>
<dbReference type="InterPro" id="IPR001078">
    <property type="entry name" value="2-oxoacid_DH_actylTfrase"/>
</dbReference>
<evidence type="ECO:0000256" key="2">
    <source>
        <dbReference type="ARBA" id="ARBA00007317"/>
    </source>
</evidence>
<sequence length="421" mass="45149">MKAFTLPDLGEGLAESEIIEWHVNIGDVVTIDQVILTVETAKATVDVPAPYSGTIVSRHGQAGDIINIGSLLVEIDEQVTATSESNTASLNTTTLKTMPQVTASQSVSNAEVQSTSSKNNKNDAATVVGNVSQQSHNINIDEFWIGSDNHSNESNTDKPLITALPSARVLAQKMGINLANIQGSGPDGVILDGDVYQACDKQRPGTEMLKGARRSMAASMAKAHQQIAAVTITEEAILSRWSTNEDITTRLVQAIVAACQHEPALNAWFDPDTMTRCVHDRVNIGIAVDSQYGLYVPVLRHADEFNASGIRKWVDDTVAGIKARKIGREQLQHGTITLSNFGAIAGIYATPVVSPPQVAIVGAGRIIKKIRLNQDASIQQTNIQQATEVDVLPLSMTFDHRACTGGEAARFMKALVNHLEG</sequence>
<dbReference type="EC" id="2.3.1.-" evidence="7"/>
<dbReference type="InterPro" id="IPR003016">
    <property type="entry name" value="2-oxoA_DH_lipoyl-BS"/>
</dbReference>
<evidence type="ECO:0000259" key="8">
    <source>
        <dbReference type="PROSITE" id="PS50968"/>
    </source>
</evidence>
<dbReference type="STRING" id="858640.A3K86_15840"/>
<dbReference type="PANTHER" id="PTHR43178:SF12">
    <property type="entry name" value="DIHYDROLIPOAMIDE ACETYLTRANSFERASE COMPONENT OF PYRUVATE DEHYDROGENASE COMPLEX"/>
    <property type="match status" value="1"/>
</dbReference>
<evidence type="ECO:0000256" key="4">
    <source>
        <dbReference type="ARBA" id="ARBA00022679"/>
    </source>
</evidence>
<comment type="cofactor">
    <cofactor evidence="1 7">
        <name>(R)-lipoate</name>
        <dbReference type="ChEBI" id="CHEBI:83088"/>
    </cofactor>
</comment>
<dbReference type="InterPro" id="IPR004167">
    <property type="entry name" value="PSBD"/>
</dbReference>
<dbReference type="Proteomes" id="UP000078503">
    <property type="component" value="Unassembled WGS sequence"/>
</dbReference>
<evidence type="ECO:0000313" key="10">
    <source>
        <dbReference type="EMBL" id="OAN13132.1"/>
    </source>
</evidence>
<organism evidence="10 11">
    <name type="scientific">Photobacterium jeanii</name>
    <dbReference type="NCBI Taxonomy" id="858640"/>
    <lineage>
        <taxon>Bacteria</taxon>
        <taxon>Pseudomonadati</taxon>
        <taxon>Pseudomonadota</taxon>
        <taxon>Gammaproteobacteria</taxon>
        <taxon>Vibrionales</taxon>
        <taxon>Vibrionaceae</taxon>
        <taxon>Photobacterium</taxon>
    </lineage>
</organism>
<evidence type="ECO:0000256" key="3">
    <source>
        <dbReference type="ARBA" id="ARBA00011484"/>
    </source>
</evidence>
<comment type="similarity">
    <text evidence="2 7">Belongs to the 2-oxoacid dehydrogenase family.</text>
</comment>
<dbReference type="InterPro" id="IPR011053">
    <property type="entry name" value="Single_hybrid_motif"/>
</dbReference>
<evidence type="ECO:0000256" key="1">
    <source>
        <dbReference type="ARBA" id="ARBA00001938"/>
    </source>
</evidence>
<reference evidence="10 11" key="1">
    <citation type="submission" date="2016-03" db="EMBL/GenBank/DDBJ databases">
        <title>Photobacterium proteolyticum sp. nov. a protease producing bacterium isolated from ocean sediments of Laizhou Bay.</title>
        <authorList>
            <person name="Li Y."/>
        </authorList>
    </citation>
    <scope>NUCLEOTIDE SEQUENCE [LARGE SCALE GENOMIC DNA]</scope>
    <source>
        <strain evidence="10 11">R-40508</strain>
    </source>
</reference>
<dbReference type="PROSITE" id="PS50968">
    <property type="entry name" value="BIOTINYL_LIPOYL"/>
    <property type="match status" value="1"/>
</dbReference>
<dbReference type="PANTHER" id="PTHR43178">
    <property type="entry name" value="DIHYDROLIPOAMIDE ACETYLTRANSFERASE COMPONENT OF PYRUVATE DEHYDROGENASE COMPLEX"/>
    <property type="match status" value="1"/>
</dbReference>
<comment type="subunit">
    <text evidence="3">Forms a 24-polypeptide structural core with octahedral symmetry.</text>
</comment>
<dbReference type="GO" id="GO:0016407">
    <property type="term" value="F:acetyltransferase activity"/>
    <property type="evidence" value="ECO:0007669"/>
    <property type="project" value="TreeGrafter"/>
</dbReference>
<proteinExistence type="inferred from homology"/>
<dbReference type="SUPFAM" id="SSF52777">
    <property type="entry name" value="CoA-dependent acyltransferases"/>
    <property type="match status" value="1"/>
</dbReference>
<keyword evidence="5 7" id="KW-0450">Lipoyl</keyword>
<dbReference type="PROSITE" id="PS00189">
    <property type="entry name" value="LIPOYL"/>
    <property type="match status" value="1"/>
</dbReference>
<protein>
    <recommendedName>
        <fullName evidence="7">Dihydrolipoamide acetyltransferase component of pyruvate dehydrogenase complex</fullName>
        <ecNumber evidence="7">2.3.1.-</ecNumber>
    </recommendedName>
</protein>
<dbReference type="InterPro" id="IPR050743">
    <property type="entry name" value="2-oxoacid_DH_E2_comp"/>
</dbReference>